<feature type="domain" description="Chitin-binding type-1" evidence="4">
    <location>
        <begin position="17"/>
        <end position="51"/>
    </location>
</feature>
<name>A0A8D7BCL8_MUSAM</name>
<accession>A0A8D7BCL8</accession>
<feature type="signal peptide" evidence="3">
    <location>
        <begin position="1"/>
        <end position="22"/>
    </location>
</feature>
<dbReference type="EMBL" id="HG996475">
    <property type="protein sequence ID" value="CAG1863783.1"/>
    <property type="molecule type" value="Genomic_DNA"/>
</dbReference>
<keyword evidence="3" id="KW-0732">Signal</keyword>
<dbReference type="InterPro" id="IPR001002">
    <property type="entry name" value="Chitin-bd_1"/>
</dbReference>
<dbReference type="InterPro" id="IPR036861">
    <property type="entry name" value="Endochitinase-like_sf"/>
</dbReference>
<dbReference type="InterPro" id="IPR018371">
    <property type="entry name" value="Chitin-binding_1_CS"/>
</dbReference>
<sequence length="148" mass="15912">MKLPAIFSLGSLLGSLAQQSGGVCPAWQCCSQHGYCGNTSDYCGTAAPVARASATVAPAVVTPTRSADRRQRERCAPTDSAAASTATAELRRTTAVPAARANAPTHSFYLKTLMLYQFQMDQKVSLRKFSCHAGEERFSSPEQQDFFI</sequence>
<proteinExistence type="predicted"/>
<evidence type="ECO:0000256" key="3">
    <source>
        <dbReference type="SAM" id="SignalP"/>
    </source>
</evidence>
<dbReference type="GO" id="GO:0008061">
    <property type="term" value="F:chitin binding"/>
    <property type="evidence" value="ECO:0007669"/>
    <property type="project" value="UniProtKB-KW"/>
</dbReference>
<keyword evidence="1" id="KW-0147">Chitin-binding</keyword>
<feature type="chain" id="PRO_5034421209" evidence="3">
    <location>
        <begin position="23"/>
        <end position="148"/>
    </location>
</feature>
<keyword evidence="2" id="KW-1015">Disulfide bond</keyword>
<organism evidence="5">
    <name type="scientific">Musa acuminata subsp. malaccensis</name>
    <name type="common">Wild banana</name>
    <name type="synonym">Musa malaccensis</name>
    <dbReference type="NCBI Taxonomy" id="214687"/>
    <lineage>
        <taxon>Eukaryota</taxon>
        <taxon>Viridiplantae</taxon>
        <taxon>Streptophyta</taxon>
        <taxon>Embryophyta</taxon>
        <taxon>Tracheophyta</taxon>
        <taxon>Spermatophyta</taxon>
        <taxon>Magnoliopsida</taxon>
        <taxon>Liliopsida</taxon>
        <taxon>Zingiberales</taxon>
        <taxon>Musaceae</taxon>
        <taxon>Musa</taxon>
    </lineage>
</organism>
<evidence type="ECO:0000256" key="2">
    <source>
        <dbReference type="ARBA" id="ARBA00023157"/>
    </source>
</evidence>
<dbReference type="PRINTS" id="PR00451">
    <property type="entry name" value="CHITINBINDNG"/>
</dbReference>
<dbReference type="AlphaFoldDB" id="A0A8D7BCL8"/>
<dbReference type="SMART" id="SM00270">
    <property type="entry name" value="ChtBD1"/>
    <property type="match status" value="1"/>
</dbReference>
<reference evidence="5" key="1">
    <citation type="submission" date="2021-03" db="EMBL/GenBank/DDBJ databases">
        <authorList>
            <consortium name="Genoscope - CEA"/>
            <person name="William W."/>
        </authorList>
    </citation>
    <scope>NUCLEOTIDE SEQUENCE</scope>
    <source>
        <strain evidence="5">Doubled-haploid Pahang</strain>
    </source>
</reference>
<evidence type="ECO:0000256" key="1">
    <source>
        <dbReference type="ARBA" id="ARBA00022669"/>
    </source>
</evidence>
<dbReference type="Gene3D" id="3.30.60.10">
    <property type="entry name" value="Endochitinase-like"/>
    <property type="match status" value="1"/>
</dbReference>
<protein>
    <submittedName>
        <fullName evidence="5">(wild Malaysian banana) hypothetical protein</fullName>
    </submittedName>
</protein>
<dbReference type="CDD" id="cd00035">
    <property type="entry name" value="ChtBD1"/>
    <property type="match status" value="1"/>
</dbReference>
<gene>
    <name evidence="5" type="ORF">GSMUA_18450.1</name>
</gene>
<dbReference type="PROSITE" id="PS00026">
    <property type="entry name" value="CHIT_BIND_I_1"/>
    <property type="match status" value="1"/>
</dbReference>
<evidence type="ECO:0000313" key="5">
    <source>
        <dbReference type="EMBL" id="CAG1863783.1"/>
    </source>
</evidence>
<dbReference type="Pfam" id="PF00187">
    <property type="entry name" value="Chitin_bind_1"/>
    <property type="match status" value="1"/>
</dbReference>
<evidence type="ECO:0000259" key="4">
    <source>
        <dbReference type="SMART" id="SM00270"/>
    </source>
</evidence>
<dbReference type="SUPFAM" id="SSF57016">
    <property type="entry name" value="Plant lectins/antimicrobial peptides"/>
    <property type="match status" value="1"/>
</dbReference>